<gene>
    <name evidence="2" type="ORF">ACFOD3_06360</name>
</gene>
<keyword evidence="1" id="KW-0812">Transmembrane</keyword>
<name>A0ABV7BSM7_9PROT</name>
<dbReference type="Proteomes" id="UP001595420">
    <property type="component" value="Unassembled WGS sequence"/>
</dbReference>
<feature type="transmembrane region" description="Helical" evidence="1">
    <location>
        <begin position="83"/>
        <end position="103"/>
    </location>
</feature>
<evidence type="ECO:0000256" key="1">
    <source>
        <dbReference type="SAM" id="Phobius"/>
    </source>
</evidence>
<feature type="transmembrane region" description="Helical" evidence="1">
    <location>
        <begin position="109"/>
        <end position="129"/>
    </location>
</feature>
<reference evidence="3" key="1">
    <citation type="journal article" date="2019" name="Int. J. Syst. Evol. Microbiol.">
        <title>The Global Catalogue of Microorganisms (GCM) 10K type strain sequencing project: providing services to taxonomists for standard genome sequencing and annotation.</title>
        <authorList>
            <consortium name="The Broad Institute Genomics Platform"/>
            <consortium name="The Broad Institute Genome Sequencing Center for Infectious Disease"/>
            <person name="Wu L."/>
            <person name="Ma J."/>
        </authorList>
    </citation>
    <scope>NUCLEOTIDE SEQUENCE [LARGE SCALE GENOMIC DNA]</scope>
    <source>
        <strain evidence="3">CGMCC 1.16855</strain>
    </source>
</reference>
<keyword evidence="1" id="KW-1133">Transmembrane helix</keyword>
<organism evidence="2 3">
    <name type="scientific">Falsiroseomonas tokyonensis</name>
    <dbReference type="NCBI Taxonomy" id="430521"/>
    <lineage>
        <taxon>Bacteria</taxon>
        <taxon>Pseudomonadati</taxon>
        <taxon>Pseudomonadota</taxon>
        <taxon>Alphaproteobacteria</taxon>
        <taxon>Acetobacterales</taxon>
        <taxon>Roseomonadaceae</taxon>
        <taxon>Falsiroseomonas</taxon>
    </lineage>
</organism>
<evidence type="ECO:0000313" key="2">
    <source>
        <dbReference type="EMBL" id="MFC2999508.1"/>
    </source>
</evidence>
<protein>
    <submittedName>
        <fullName evidence="2">Uncharacterized protein</fullName>
    </submittedName>
</protein>
<comment type="caution">
    <text evidence="2">The sequence shown here is derived from an EMBL/GenBank/DDBJ whole genome shotgun (WGS) entry which is preliminary data.</text>
</comment>
<keyword evidence="1" id="KW-0472">Membrane</keyword>
<feature type="transmembrane region" description="Helical" evidence="1">
    <location>
        <begin position="141"/>
        <end position="159"/>
    </location>
</feature>
<evidence type="ECO:0000313" key="3">
    <source>
        <dbReference type="Proteomes" id="UP001595420"/>
    </source>
</evidence>
<dbReference type="EMBL" id="JBHRSB010000002">
    <property type="protein sequence ID" value="MFC2999508.1"/>
    <property type="molecule type" value="Genomic_DNA"/>
</dbReference>
<accession>A0ABV7BSM7</accession>
<feature type="transmembrane region" description="Helical" evidence="1">
    <location>
        <begin position="53"/>
        <end position="71"/>
    </location>
</feature>
<dbReference type="RefSeq" id="WP_216835563.1">
    <property type="nucleotide sequence ID" value="NZ_JAFNJS010000002.1"/>
</dbReference>
<sequence>MALMESSPAGALRSFVAAAICLPAFLGLRLFSWSALGGEDGLLRPLAAELTGYVYGWVLFALVCLPVIAGWGRAALWPRFLVAWNWISVVQYLAQILLALLLLAGLPTLLGQGLTLAVVGYSLWLEWFMARAALGISGGRAVGLVALDVALGLFIASFVQRLSLG</sequence>
<proteinExistence type="predicted"/>
<keyword evidence="3" id="KW-1185">Reference proteome</keyword>